<name>A0A2X0RCN5_9PROT</name>
<evidence type="ECO:0000256" key="4">
    <source>
        <dbReference type="ARBA" id="ARBA00022490"/>
    </source>
</evidence>
<proteinExistence type="inferred from homology"/>
<dbReference type="InterPro" id="IPR027417">
    <property type="entry name" value="P-loop_NTPase"/>
</dbReference>
<dbReference type="PANTHER" id="PTHR33540">
    <property type="entry name" value="TRNA THREONYLCARBAMOYLADENOSINE BIOSYNTHESIS PROTEIN TSAE"/>
    <property type="match status" value="1"/>
</dbReference>
<dbReference type="EMBL" id="LS423452">
    <property type="protein sequence ID" value="SPS05394.1"/>
    <property type="molecule type" value="Genomic_DNA"/>
</dbReference>
<evidence type="ECO:0000256" key="8">
    <source>
        <dbReference type="ARBA" id="ARBA00022840"/>
    </source>
</evidence>
<dbReference type="SUPFAM" id="SSF52540">
    <property type="entry name" value="P-loop containing nucleoside triphosphate hydrolases"/>
    <property type="match status" value="1"/>
</dbReference>
<dbReference type="NCBIfam" id="TIGR00150">
    <property type="entry name" value="T6A_YjeE"/>
    <property type="match status" value="1"/>
</dbReference>
<evidence type="ECO:0000256" key="9">
    <source>
        <dbReference type="ARBA" id="ARBA00022842"/>
    </source>
</evidence>
<evidence type="ECO:0000256" key="5">
    <source>
        <dbReference type="ARBA" id="ARBA00022694"/>
    </source>
</evidence>
<evidence type="ECO:0000313" key="11">
    <source>
        <dbReference type="EMBL" id="SPS05394.1"/>
    </source>
</evidence>
<keyword evidence="6" id="KW-0479">Metal-binding</keyword>
<dbReference type="Gene3D" id="3.40.50.300">
    <property type="entry name" value="P-loop containing nucleotide triphosphate hydrolases"/>
    <property type="match status" value="1"/>
</dbReference>
<comment type="similarity">
    <text evidence="2">Belongs to the TsaE family.</text>
</comment>
<keyword evidence="4" id="KW-0963">Cytoplasm</keyword>
<accession>A0A2X0RCN5</accession>
<dbReference type="GO" id="GO:0005737">
    <property type="term" value="C:cytoplasm"/>
    <property type="evidence" value="ECO:0007669"/>
    <property type="project" value="UniProtKB-SubCell"/>
</dbReference>
<keyword evidence="5" id="KW-0819">tRNA processing</keyword>
<evidence type="ECO:0000256" key="10">
    <source>
        <dbReference type="ARBA" id="ARBA00032441"/>
    </source>
</evidence>
<dbReference type="AlphaFoldDB" id="A0A2X0RCN5"/>
<dbReference type="Pfam" id="PF02367">
    <property type="entry name" value="TsaE"/>
    <property type="match status" value="1"/>
</dbReference>
<comment type="subcellular location">
    <subcellularLocation>
        <location evidence="1">Cytoplasm</location>
    </subcellularLocation>
</comment>
<dbReference type="PANTHER" id="PTHR33540:SF2">
    <property type="entry name" value="TRNA THREONYLCARBAMOYLADENOSINE BIOSYNTHESIS PROTEIN TSAE"/>
    <property type="match status" value="1"/>
</dbReference>
<keyword evidence="8" id="KW-0067">ATP-binding</keyword>
<dbReference type="GO" id="GO:0005524">
    <property type="term" value="F:ATP binding"/>
    <property type="evidence" value="ECO:0007669"/>
    <property type="project" value="UniProtKB-KW"/>
</dbReference>
<evidence type="ECO:0000256" key="2">
    <source>
        <dbReference type="ARBA" id="ARBA00007599"/>
    </source>
</evidence>
<reference evidence="11" key="1">
    <citation type="submission" date="2018-05" db="EMBL/GenBank/DDBJ databases">
        <authorList>
            <person name="Lanie J.A."/>
            <person name="Ng W.-L."/>
            <person name="Kazmierczak K.M."/>
            <person name="Andrzejewski T.M."/>
            <person name="Davidsen T.M."/>
            <person name="Wayne K.J."/>
            <person name="Tettelin H."/>
            <person name="Glass J.I."/>
            <person name="Rusch D."/>
            <person name="Podicherti R."/>
            <person name="Tsui H.-C.T."/>
            <person name="Winkler M.E."/>
        </authorList>
    </citation>
    <scope>NUCLEOTIDE SEQUENCE</scope>
    <source>
        <strain evidence="11">KNB</strain>
    </source>
</reference>
<keyword evidence="9" id="KW-0460">Magnesium</keyword>
<evidence type="ECO:0000256" key="3">
    <source>
        <dbReference type="ARBA" id="ARBA00019010"/>
    </source>
</evidence>
<dbReference type="GO" id="GO:0002949">
    <property type="term" value="P:tRNA threonylcarbamoyladenosine modification"/>
    <property type="evidence" value="ECO:0007669"/>
    <property type="project" value="InterPro"/>
</dbReference>
<protein>
    <recommendedName>
        <fullName evidence="3">tRNA threonylcarbamoyladenosine biosynthesis protein TsaE</fullName>
    </recommendedName>
    <alternativeName>
        <fullName evidence="10">t(6)A37 threonylcarbamoyladenosine biosynthesis protein TsaE</fullName>
    </alternativeName>
</protein>
<sequence>MLADEDATAAFAAQLASGIKPGMVIYLHGSLGAGKTTLVRALLRAMGFNGRVKSPTYNLLEQYQVNGLHLCHFDLYRFHNAEEWEAAGFRDEFDGRNICLVEWPERAQNLVPQADMDITLNIVPVQTAGTMRNLEARAISQAGRECLHTLQN</sequence>
<dbReference type="GO" id="GO:0046872">
    <property type="term" value="F:metal ion binding"/>
    <property type="evidence" value="ECO:0007669"/>
    <property type="project" value="UniProtKB-KW"/>
</dbReference>
<dbReference type="InterPro" id="IPR003442">
    <property type="entry name" value="T6A_TsaE"/>
</dbReference>
<evidence type="ECO:0000256" key="7">
    <source>
        <dbReference type="ARBA" id="ARBA00022741"/>
    </source>
</evidence>
<organism evidence="11">
    <name type="scientific">Candidatus Nitrotoga fabula</name>
    <dbReference type="NCBI Taxonomy" id="2182327"/>
    <lineage>
        <taxon>Bacteria</taxon>
        <taxon>Pseudomonadati</taxon>
        <taxon>Pseudomonadota</taxon>
        <taxon>Betaproteobacteria</taxon>
        <taxon>Nitrosomonadales</taxon>
        <taxon>Gallionellaceae</taxon>
        <taxon>Candidatus Nitrotoga</taxon>
    </lineage>
</organism>
<keyword evidence="7" id="KW-0547">Nucleotide-binding</keyword>
<evidence type="ECO:0000256" key="6">
    <source>
        <dbReference type="ARBA" id="ARBA00022723"/>
    </source>
</evidence>
<evidence type="ECO:0000256" key="1">
    <source>
        <dbReference type="ARBA" id="ARBA00004496"/>
    </source>
</evidence>
<gene>
    <name evidence="11" type="primary">yjeE</name>
    <name evidence="11" type="ORF">NITFAB_0984</name>
</gene>